<gene>
    <name evidence="3" type="ORF">SAMN05216175_101290</name>
</gene>
<keyword evidence="2" id="KW-0732">Signal</keyword>
<evidence type="ECO:0000313" key="4">
    <source>
        <dbReference type="Proteomes" id="UP000198623"/>
    </source>
</evidence>
<feature type="signal peptide" evidence="2">
    <location>
        <begin position="1"/>
        <end position="20"/>
    </location>
</feature>
<dbReference type="EMBL" id="FOOU01000001">
    <property type="protein sequence ID" value="SFF83611.1"/>
    <property type="molecule type" value="Genomic_DNA"/>
</dbReference>
<proteinExistence type="predicted"/>
<dbReference type="NCBIfam" id="TIGR02595">
    <property type="entry name" value="PEP_CTERM"/>
    <property type="match status" value="1"/>
</dbReference>
<dbReference type="AlphaFoldDB" id="A0A1I2M2R9"/>
<sequence>MKAILLFLFFALQCFSTAKASLITYEFSGLLTFAGYYDCQTYSSVGGCSSSVNSYPSTSDFFNGEAVSLGDHFSGQFTYDTSASYRLSSDGFQAVYLDAITNYQLKINGLILPSSLLSLSGNGSLSIVDDRNGADLFFLNQWFTSADWFATSYINLHDVSGVIYNGFAIPNSVNLNDFSYNRFQIGFLRRSNGDQLQLLGNVTYLVRASVPEPGSLLLFLTSLFILLIRSAGIKKRFVGSRCIEATVNQRTV</sequence>
<feature type="chain" id="PRO_5011773177" evidence="2">
    <location>
        <begin position="21"/>
        <end position="252"/>
    </location>
</feature>
<keyword evidence="4" id="KW-1185">Reference proteome</keyword>
<reference evidence="4" key="1">
    <citation type="submission" date="2016-10" db="EMBL/GenBank/DDBJ databases">
        <authorList>
            <person name="Varghese N."/>
            <person name="Submissions S."/>
        </authorList>
    </citation>
    <scope>NUCLEOTIDE SEQUENCE [LARGE SCALE GENOMIC DNA]</scope>
    <source>
        <strain evidence="4">CGMCC 1.10971</strain>
    </source>
</reference>
<keyword evidence="1" id="KW-0472">Membrane</keyword>
<dbReference type="InterPro" id="IPR013424">
    <property type="entry name" value="Ice-binding_C"/>
</dbReference>
<name>A0A1I2M2R9_9GAMM</name>
<evidence type="ECO:0000256" key="1">
    <source>
        <dbReference type="SAM" id="Phobius"/>
    </source>
</evidence>
<keyword evidence="1" id="KW-1133">Transmembrane helix</keyword>
<accession>A0A1I2M2R9</accession>
<keyword evidence="1" id="KW-0812">Transmembrane</keyword>
<dbReference type="Proteomes" id="UP000198623">
    <property type="component" value="Unassembled WGS sequence"/>
</dbReference>
<dbReference type="RefSeq" id="WP_090723425.1">
    <property type="nucleotide sequence ID" value="NZ_FOOU01000001.1"/>
</dbReference>
<evidence type="ECO:0000313" key="3">
    <source>
        <dbReference type="EMBL" id="SFF83611.1"/>
    </source>
</evidence>
<feature type="transmembrane region" description="Helical" evidence="1">
    <location>
        <begin position="214"/>
        <end position="231"/>
    </location>
</feature>
<organism evidence="3 4">
    <name type="scientific">Neptunomonas qingdaonensis</name>
    <dbReference type="NCBI Taxonomy" id="1045558"/>
    <lineage>
        <taxon>Bacteria</taxon>
        <taxon>Pseudomonadati</taxon>
        <taxon>Pseudomonadota</taxon>
        <taxon>Gammaproteobacteria</taxon>
        <taxon>Oceanospirillales</taxon>
        <taxon>Oceanospirillaceae</taxon>
        <taxon>Neptunomonas</taxon>
    </lineage>
</organism>
<evidence type="ECO:0000256" key="2">
    <source>
        <dbReference type="SAM" id="SignalP"/>
    </source>
</evidence>
<dbReference type="STRING" id="1045558.SAMN05216175_101290"/>
<protein>
    <submittedName>
        <fullName evidence="3">PEP-CTERM protein-sorting domain-containing protein</fullName>
    </submittedName>
</protein>